<keyword evidence="8" id="KW-0411">Iron-sulfur</keyword>
<evidence type="ECO:0000313" key="10">
    <source>
        <dbReference type="EMBL" id="RDI63708.1"/>
    </source>
</evidence>
<protein>
    <submittedName>
        <fullName evidence="10">Ferredoxin-NADP reductase</fullName>
    </submittedName>
</protein>
<dbReference type="InterPro" id="IPR017938">
    <property type="entry name" value="Riboflavin_synthase-like_b-brl"/>
</dbReference>
<evidence type="ECO:0000256" key="1">
    <source>
        <dbReference type="ARBA" id="ARBA00001974"/>
    </source>
</evidence>
<dbReference type="PANTHER" id="PTHR47354">
    <property type="entry name" value="NADH OXIDOREDUCTASE HCR"/>
    <property type="match status" value="1"/>
</dbReference>
<keyword evidence="4" id="KW-0479">Metal-binding</keyword>
<dbReference type="PRINTS" id="PR00410">
    <property type="entry name" value="PHEHYDRXLASE"/>
</dbReference>
<dbReference type="Proteomes" id="UP000254869">
    <property type="component" value="Unassembled WGS sequence"/>
</dbReference>
<dbReference type="RefSeq" id="WP_067999164.1">
    <property type="nucleotide sequence ID" value="NZ_QQBC01000009.1"/>
</dbReference>
<evidence type="ECO:0000256" key="8">
    <source>
        <dbReference type="ARBA" id="ARBA00023014"/>
    </source>
</evidence>
<evidence type="ECO:0000313" key="11">
    <source>
        <dbReference type="Proteomes" id="UP000254869"/>
    </source>
</evidence>
<feature type="domain" description="FAD-binding FR-type" evidence="9">
    <location>
        <begin position="30"/>
        <end position="133"/>
    </location>
</feature>
<proteinExistence type="predicted"/>
<dbReference type="SUPFAM" id="SSF54292">
    <property type="entry name" value="2Fe-2S ferredoxin-like"/>
    <property type="match status" value="1"/>
</dbReference>
<dbReference type="Pfam" id="PF00175">
    <property type="entry name" value="NAD_binding_1"/>
    <property type="match status" value="1"/>
</dbReference>
<accession>A0A370HZ16</accession>
<comment type="cofactor">
    <cofactor evidence="1">
        <name>FAD</name>
        <dbReference type="ChEBI" id="CHEBI:57692"/>
    </cofactor>
</comment>
<dbReference type="CDD" id="cd00207">
    <property type="entry name" value="fer2"/>
    <property type="match status" value="1"/>
</dbReference>
<evidence type="ECO:0000259" key="9">
    <source>
        <dbReference type="PROSITE" id="PS51384"/>
    </source>
</evidence>
<dbReference type="GO" id="GO:0051537">
    <property type="term" value="F:2 iron, 2 sulfur cluster binding"/>
    <property type="evidence" value="ECO:0007669"/>
    <property type="project" value="UniProtKB-KW"/>
</dbReference>
<dbReference type="GO" id="GO:0016491">
    <property type="term" value="F:oxidoreductase activity"/>
    <property type="evidence" value="ECO:0007669"/>
    <property type="project" value="UniProtKB-KW"/>
</dbReference>
<dbReference type="PANTHER" id="PTHR47354:SF6">
    <property type="entry name" value="NADH OXIDOREDUCTASE HCR"/>
    <property type="match status" value="1"/>
</dbReference>
<dbReference type="InterPro" id="IPR001041">
    <property type="entry name" value="2Fe-2S_ferredoxin-type"/>
</dbReference>
<keyword evidence="6" id="KW-0560">Oxidoreductase</keyword>
<evidence type="ECO:0000256" key="2">
    <source>
        <dbReference type="ARBA" id="ARBA00022630"/>
    </source>
</evidence>
<dbReference type="STRING" id="1210086.GCA_001613105_03667"/>
<evidence type="ECO:0000256" key="6">
    <source>
        <dbReference type="ARBA" id="ARBA00023002"/>
    </source>
</evidence>
<dbReference type="InterPro" id="IPR039261">
    <property type="entry name" value="FNR_nucleotide-bd"/>
</dbReference>
<dbReference type="InterPro" id="IPR012675">
    <property type="entry name" value="Beta-grasp_dom_sf"/>
</dbReference>
<evidence type="ECO:0000256" key="3">
    <source>
        <dbReference type="ARBA" id="ARBA00022714"/>
    </source>
</evidence>
<sequence>MVGLIDLVQTLTTPHPLDRYLELVRPTLTVRDMRAEITEVRRSTPGSVTLTLRPTRQWQGHRAGQYVQIGVLINGVKHTRCYSPIDPQGRRDRQLRLTIRAHEHGLVSRYLHSRAAPGMVVDLAPAAGVFTLPDPLPEQILLISGGSGITPVLSMLQTLAARDYAGKLVFLHYAKSPEQVPHRAELDAIAQRHPNFRIALCYPSLDLAEQLDGAPWICAAPLVSGYFDYDQLERVAPWFAKAETFVCGPPSLMAAVRTVYEAEELENRLHTEEFVVTTTPVDPAEVSGATTFSASGVRADNAGTSLLEQAESAGLTPEYGCRMGICFSCTAVKRSGCTRDLRSGELHNDPDQSIQLCVSAAVGDVDIEI</sequence>
<dbReference type="EMBL" id="QQBC01000009">
    <property type="protein sequence ID" value="RDI63708.1"/>
    <property type="molecule type" value="Genomic_DNA"/>
</dbReference>
<dbReference type="CDD" id="cd06216">
    <property type="entry name" value="FNR_iron_sulfur_binding_2"/>
    <property type="match status" value="1"/>
</dbReference>
<keyword evidence="5" id="KW-0274">FAD</keyword>
<gene>
    <name evidence="10" type="ORF">DFR76_10944</name>
</gene>
<reference evidence="10 11" key="1">
    <citation type="submission" date="2018-07" db="EMBL/GenBank/DDBJ databases">
        <title>Genomic Encyclopedia of Type Strains, Phase IV (KMG-IV): sequencing the most valuable type-strain genomes for metagenomic binning, comparative biology and taxonomic classification.</title>
        <authorList>
            <person name="Goeker M."/>
        </authorList>
    </citation>
    <scope>NUCLEOTIDE SEQUENCE [LARGE SCALE GENOMIC DNA]</scope>
    <source>
        <strain evidence="10 11">DSM 44290</strain>
    </source>
</reference>
<dbReference type="PROSITE" id="PS51384">
    <property type="entry name" value="FAD_FR"/>
    <property type="match status" value="1"/>
</dbReference>
<dbReference type="InterPro" id="IPR036010">
    <property type="entry name" value="2Fe-2S_ferredoxin-like_sf"/>
</dbReference>
<keyword evidence="2" id="KW-0285">Flavoprotein</keyword>
<dbReference type="SUPFAM" id="SSF63380">
    <property type="entry name" value="Riboflavin synthase domain-like"/>
    <property type="match status" value="1"/>
</dbReference>
<keyword evidence="11" id="KW-1185">Reference proteome</keyword>
<dbReference type="InterPro" id="IPR017927">
    <property type="entry name" value="FAD-bd_FR_type"/>
</dbReference>
<organism evidence="10 11">
    <name type="scientific">Nocardia pseudobrasiliensis</name>
    <dbReference type="NCBI Taxonomy" id="45979"/>
    <lineage>
        <taxon>Bacteria</taxon>
        <taxon>Bacillati</taxon>
        <taxon>Actinomycetota</taxon>
        <taxon>Actinomycetes</taxon>
        <taxon>Mycobacteriales</taxon>
        <taxon>Nocardiaceae</taxon>
        <taxon>Nocardia</taxon>
    </lineage>
</organism>
<evidence type="ECO:0000256" key="7">
    <source>
        <dbReference type="ARBA" id="ARBA00023004"/>
    </source>
</evidence>
<evidence type="ECO:0000256" key="4">
    <source>
        <dbReference type="ARBA" id="ARBA00022723"/>
    </source>
</evidence>
<dbReference type="GO" id="GO:0046872">
    <property type="term" value="F:metal ion binding"/>
    <property type="evidence" value="ECO:0007669"/>
    <property type="project" value="UniProtKB-KW"/>
</dbReference>
<keyword evidence="7" id="KW-0408">Iron</keyword>
<dbReference type="AlphaFoldDB" id="A0A370HZ16"/>
<dbReference type="Gene3D" id="2.40.30.10">
    <property type="entry name" value="Translation factors"/>
    <property type="match status" value="1"/>
</dbReference>
<dbReference type="Gene3D" id="3.10.20.30">
    <property type="match status" value="1"/>
</dbReference>
<name>A0A370HZ16_9NOCA</name>
<dbReference type="Gene3D" id="3.40.50.80">
    <property type="entry name" value="Nucleotide-binding domain of ferredoxin-NADP reductase (FNR) module"/>
    <property type="match status" value="1"/>
</dbReference>
<dbReference type="Pfam" id="PF00970">
    <property type="entry name" value="FAD_binding_6"/>
    <property type="match status" value="1"/>
</dbReference>
<dbReference type="Pfam" id="PF00111">
    <property type="entry name" value="Fer2"/>
    <property type="match status" value="1"/>
</dbReference>
<dbReference type="InterPro" id="IPR050415">
    <property type="entry name" value="MRET"/>
</dbReference>
<comment type="caution">
    <text evidence="10">The sequence shown here is derived from an EMBL/GenBank/DDBJ whole genome shotgun (WGS) entry which is preliminary data.</text>
</comment>
<dbReference type="SUPFAM" id="SSF52343">
    <property type="entry name" value="Ferredoxin reductase-like, C-terminal NADP-linked domain"/>
    <property type="match status" value="1"/>
</dbReference>
<evidence type="ECO:0000256" key="5">
    <source>
        <dbReference type="ARBA" id="ARBA00022827"/>
    </source>
</evidence>
<dbReference type="InterPro" id="IPR008333">
    <property type="entry name" value="Cbr1-like_FAD-bd_dom"/>
</dbReference>
<keyword evidence="3" id="KW-0001">2Fe-2S</keyword>
<dbReference type="InterPro" id="IPR001433">
    <property type="entry name" value="OxRdtase_FAD/NAD-bd"/>
</dbReference>